<dbReference type="PANTHER" id="PTHR24015">
    <property type="entry name" value="OS07G0578800 PROTEIN-RELATED"/>
    <property type="match status" value="1"/>
</dbReference>
<dbReference type="GO" id="GO:0003723">
    <property type="term" value="F:RNA binding"/>
    <property type="evidence" value="ECO:0007669"/>
    <property type="project" value="InterPro"/>
</dbReference>
<proteinExistence type="inferred from homology"/>
<evidence type="ECO:0000256" key="2">
    <source>
        <dbReference type="ARBA" id="ARBA00006643"/>
    </source>
</evidence>
<dbReference type="FunFam" id="1.25.40.10:FF:000501">
    <property type="entry name" value="Putative pentatricopeptide repeat-containing protein mitochondrial"/>
    <property type="match status" value="1"/>
</dbReference>
<dbReference type="AlphaFoldDB" id="A0AAN7H1X3"/>
<comment type="caution">
    <text evidence="8">The sequence shown here is derived from an EMBL/GenBank/DDBJ whole genome shotgun (WGS) entry which is preliminary data.</text>
</comment>
<protein>
    <recommendedName>
        <fullName evidence="7">DYW domain-containing protein</fullName>
    </recommendedName>
</protein>
<gene>
    <name evidence="8" type="ORF">SAY87_026938</name>
</gene>
<evidence type="ECO:0000256" key="5">
    <source>
        <dbReference type="ARBA" id="ARBA00023128"/>
    </source>
</evidence>
<dbReference type="InterPro" id="IPR011990">
    <property type="entry name" value="TPR-like_helical_dom_sf"/>
</dbReference>
<comment type="subcellular location">
    <subcellularLocation>
        <location evidence="1">Mitochondrion</location>
    </subcellularLocation>
</comment>
<feature type="repeat" description="PPR" evidence="6">
    <location>
        <begin position="125"/>
        <end position="159"/>
    </location>
</feature>
<dbReference type="FunFam" id="1.25.40.10:FF:000366">
    <property type="entry name" value="Pentatricopeptide (PPR) repeat-containing protein"/>
    <property type="match status" value="1"/>
</dbReference>
<dbReference type="GO" id="GO:0009451">
    <property type="term" value="P:RNA modification"/>
    <property type="evidence" value="ECO:0007669"/>
    <property type="project" value="InterPro"/>
</dbReference>
<evidence type="ECO:0000256" key="1">
    <source>
        <dbReference type="ARBA" id="ARBA00004173"/>
    </source>
</evidence>
<dbReference type="NCBIfam" id="TIGR00756">
    <property type="entry name" value="PPR"/>
    <property type="match status" value="4"/>
</dbReference>
<dbReference type="Proteomes" id="UP001345219">
    <property type="component" value="Chromosome 21"/>
</dbReference>
<reference evidence="8 9" key="1">
    <citation type="journal article" date="2023" name="Hortic Res">
        <title>Pangenome of water caltrop reveals structural variations and asymmetric subgenome divergence after allopolyploidization.</title>
        <authorList>
            <person name="Zhang X."/>
            <person name="Chen Y."/>
            <person name="Wang L."/>
            <person name="Yuan Y."/>
            <person name="Fang M."/>
            <person name="Shi L."/>
            <person name="Lu R."/>
            <person name="Comes H.P."/>
            <person name="Ma Y."/>
            <person name="Chen Y."/>
            <person name="Huang G."/>
            <person name="Zhou Y."/>
            <person name="Zheng Z."/>
            <person name="Qiu Y."/>
        </authorList>
    </citation>
    <scope>NUCLEOTIDE SEQUENCE [LARGE SCALE GENOMIC DNA]</scope>
    <source>
        <tissue evidence="8">Roots</tissue>
    </source>
</reference>
<evidence type="ECO:0000256" key="4">
    <source>
        <dbReference type="ARBA" id="ARBA00022946"/>
    </source>
</evidence>
<accession>A0AAN7H1X3</accession>
<evidence type="ECO:0000313" key="8">
    <source>
        <dbReference type="EMBL" id="KAK4749489.1"/>
    </source>
</evidence>
<feature type="domain" description="DYW" evidence="7">
    <location>
        <begin position="544"/>
        <end position="636"/>
    </location>
</feature>
<dbReference type="EMBL" id="JAXIOK010000018">
    <property type="protein sequence ID" value="KAK4749489.1"/>
    <property type="molecule type" value="Genomic_DNA"/>
</dbReference>
<dbReference type="Pfam" id="PF20431">
    <property type="entry name" value="E_motif"/>
    <property type="match status" value="1"/>
</dbReference>
<organism evidence="8 9">
    <name type="scientific">Trapa incisa</name>
    <dbReference type="NCBI Taxonomy" id="236973"/>
    <lineage>
        <taxon>Eukaryota</taxon>
        <taxon>Viridiplantae</taxon>
        <taxon>Streptophyta</taxon>
        <taxon>Embryophyta</taxon>
        <taxon>Tracheophyta</taxon>
        <taxon>Spermatophyta</taxon>
        <taxon>Magnoliopsida</taxon>
        <taxon>eudicotyledons</taxon>
        <taxon>Gunneridae</taxon>
        <taxon>Pentapetalae</taxon>
        <taxon>rosids</taxon>
        <taxon>malvids</taxon>
        <taxon>Myrtales</taxon>
        <taxon>Lythraceae</taxon>
        <taxon>Trapa</taxon>
    </lineage>
</organism>
<dbReference type="Pfam" id="PF13041">
    <property type="entry name" value="PPR_2"/>
    <property type="match status" value="3"/>
</dbReference>
<dbReference type="GO" id="GO:0005739">
    <property type="term" value="C:mitochondrion"/>
    <property type="evidence" value="ECO:0007669"/>
    <property type="project" value="UniProtKB-SubCell"/>
</dbReference>
<evidence type="ECO:0000256" key="6">
    <source>
        <dbReference type="PROSITE-ProRule" id="PRU00708"/>
    </source>
</evidence>
<dbReference type="FunFam" id="1.25.40.10:FF:000144">
    <property type="entry name" value="Pentatricopeptide repeat-containing protein, mitochondrial"/>
    <property type="match status" value="1"/>
</dbReference>
<dbReference type="PANTHER" id="PTHR24015:SF1693">
    <property type="entry name" value="DYW DOMAIN-CONTAINING PROTEIN"/>
    <property type="match status" value="1"/>
</dbReference>
<dbReference type="InterPro" id="IPR002885">
    <property type="entry name" value="PPR_rpt"/>
</dbReference>
<evidence type="ECO:0000256" key="3">
    <source>
        <dbReference type="ARBA" id="ARBA00022737"/>
    </source>
</evidence>
<dbReference type="InterPro" id="IPR032867">
    <property type="entry name" value="DYW_dom"/>
</dbReference>
<dbReference type="InterPro" id="IPR046960">
    <property type="entry name" value="PPR_At4g14850-like_plant"/>
</dbReference>
<keyword evidence="5" id="KW-0496">Mitochondrion</keyword>
<comment type="similarity">
    <text evidence="2">Belongs to the PPR family. PCMP-H subfamily.</text>
</comment>
<keyword evidence="9" id="KW-1185">Reference proteome</keyword>
<evidence type="ECO:0000259" key="7">
    <source>
        <dbReference type="Pfam" id="PF14432"/>
    </source>
</evidence>
<feature type="repeat" description="PPR" evidence="6">
    <location>
        <begin position="327"/>
        <end position="361"/>
    </location>
</feature>
<sequence length="636" mass="71379">MFLMRDMLPRAAAFLILHKPRQLLRSLSTALPASLKVLCSEGRLGEAVVEMALLGTGMKFDGYDAILNVCVDRRALAEGQRVHSHMIKTCYAPPMYLRTRFIVHYVKCGRLVDARRMFDEMPLRNVVSWTAIISAYSQQGRASEALCLFLEMARSEIKPNEFTFATILTSCTGFSGFQLGRQVHCLLLKSGFGAHIFVGSSLLDMYAKAGKMHEARGIFECLPERDVVSCTAIISGYAQLGFDEEALELFRQLQREGMDSNYVTYASLLTAIAGLAALNHGRQVHSHILRRQVPSYVVLQNSLIDMYSKCGRLSYSRRVFDDMLERSVISWNAMLVGYGKHGMGREVVDLFSLMRKENKVKPDGVTLLAVLSGCSHGGLEERGLELFHEMVNGEGKVEPEIEHYGCVVDLLARSGQVEAAFQFIQNMPIEPTAAVWGSLLGACRVHSNVEMGDVVGRKLLEIEPENAGNYVILSNLYASAARWEDVRNLRELMKEKAVIKDPGRSWVDIDQMLHSFHASDRAHPRREEIFAKVRDLSTRLKEAGYIPDLSCVLYDVDDEQKEKILLGHSEKLALAFALIATSEGAPVRVIKNLRICVDCHTFAKLVSKVCWREISIRDKNRFHHMVGGRCSCGDYW</sequence>
<dbReference type="Gene3D" id="1.25.40.10">
    <property type="entry name" value="Tetratricopeptide repeat domain"/>
    <property type="match status" value="4"/>
</dbReference>
<dbReference type="InterPro" id="IPR046848">
    <property type="entry name" value="E_motif"/>
</dbReference>
<dbReference type="GO" id="GO:0008270">
    <property type="term" value="F:zinc ion binding"/>
    <property type="evidence" value="ECO:0007669"/>
    <property type="project" value="InterPro"/>
</dbReference>
<dbReference type="PROSITE" id="PS51375">
    <property type="entry name" value="PPR"/>
    <property type="match status" value="3"/>
</dbReference>
<keyword evidence="3" id="KW-0677">Repeat</keyword>
<dbReference type="Pfam" id="PF14432">
    <property type="entry name" value="DYW_deaminase"/>
    <property type="match status" value="1"/>
</dbReference>
<evidence type="ECO:0000313" key="9">
    <source>
        <dbReference type="Proteomes" id="UP001345219"/>
    </source>
</evidence>
<dbReference type="FunFam" id="1.25.40.10:FF:000488">
    <property type="entry name" value="Pentatricopeptide repeat-containing protein, mitochondrial"/>
    <property type="match status" value="1"/>
</dbReference>
<name>A0AAN7H1X3_9MYRT</name>
<keyword evidence="4" id="KW-0809">Transit peptide</keyword>
<feature type="repeat" description="PPR" evidence="6">
    <location>
        <begin position="226"/>
        <end position="260"/>
    </location>
</feature>